<keyword evidence="4" id="KW-0859">Xylose metabolism</keyword>
<dbReference type="EC" id="2.7.1.17" evidence="4"/>
<sequence length="585" mass="65893">MTERFYLGFDLSTQQLKCLAINDKLTIVASESVEFDKDLSHYGTEKGIYKNGKTIDAPVAMWFEAIDLIFERYKERKFPLEKVVGISGSCQQHGSVFWSEKADSLLKTLTATKTLVEQLVPHSLTRKTAPNWQDHSTAMQCDEMETAVGGMVEMAQITGSKAHFRFTGPQILKVAEDEHENYDETSCISLVSSFLQSVLCGKLTPLEESDACGMNLYDIENHCYDKQLISLIDSKNQGSDLTKKLLGDPISSTKKPLWTANVSDYFVKKYNVNALCSIYPFTGDNLATICSLPLQKNDVLVSLGTSTTVLLVTDSYLPSPDYHMFIHPTIPRHYMAMICYCNGSLAREKVRDQLNNDNSGSWERFNKEVSSKDDKSSENEIGVYFSLDEIVPSVNAIHKRAKFDVSTGNITEFVDKFENDSKNIVKSQALSCRVRITPLLSNSLKGSTSTGNGNIINYTSEKVKFDFSDLPLSDYMKARPNRVFFVGGAAKNDSLIKKYAAILGAKNGNFRFANTSNSCALGGCYKALWSYLYNNEETTSEFDKFLNEKFNWEELEHFYDSNEEEWRSYSIYIKPLSHLESSLSE</sequence>
<dbReference type="GO" id="GO:0004856">
    <property type="term" value="F:D-xylulokinase activity"/>
    <property type="evidence" value="ECO:0007669"/>
    <property type="project" value="UniProtKB-UniRule"/>
</dbReference>
<name>G8BMH9_TETPH</name>
<dbReference type="EMBL" id="HE612856">
    <property type="protein sequence ID" value="CCE61107.1"/>
    <property type="molecule type" value="Genomic_DNA"/>
</dbReference>
<reference evidence="6 7" key="1">
    <citation type="journal article" date="2011" name="Proc. Natl. Acad. Sci. U.S.A.">
        <title>Evolutionary erosion of yeast sex chromosomes by mating-type switching accidents.</title>
        <authorList>
            <person name="Gordon J.L."/>
            <person name="Armisen D."/>
            <person name="Proux-Wera E."/>
            <person name="Oheigeartaigh S.S."/>
            <person name="Byrne K.P."/>
            <person name="Wolfe K.H."/>
        </authorList>
    </citation>
    <scope>NUCLEOTIDE SEQUENCE [LARGE SCALE GENOMIC DNA]</scope>
    <source>
        <strain evidence="7">ATCC 24235 / CBS 4417 / NBRC 1672 / NRRL Y-8282 / UCD 70-5</strain>
    </source>
</reference>
<dbReference type="AlphaFoldDB" id="G8BMH9"/>
<feature type="domain" description="Carbohydrate kinase FGGY N-terminal" evidence="5">
    <location>
        <begin position="131"/>
        <end position="235"/>
    </location>
</feature>
<dbReference type="InterPro" id="IPR018484">
    <property type="entry name" value="FGGY_N"/>
</dbReference>
<dbReference type="STRING" id="1071381.G8BMH9"/>
<protein>
    <recommendedName>
        <fullName evidence="4">Xylulose kinase</fullName>
        <ecNumber evidence="4">2.7.1.17</ecNumber>
    </recommendedName>
</protein>
<dbReference type="GO" id="GO:0042732">
    <property type="term" value="P:D-xylose metabolic process"/>
    <property type="evidence" value="ECO:0007669"/>
    <property type="project" value="UniProtKB-UniRule"/>
</dbReference>
<dbReference type="KEGG" id="tpf:TPHA_0A00220"/>
<keyword evidence="7" id="KW-1185">Reference proteome</keyword>
<keyword evidence="4" id="KW-0067">ATP-binding</keyword>
<dbReference type="Pfam" id="PF00370">
    <property type="entry name" value="FGGY_N"/>
    <property type="match status" value="1"/>
</dbReference>
<keyword evidence="2 4" id="KW-0808">Transferase</keyword>
<dbReference type="PANTHER" id="PTHR10196">
    <property type="entry name" value="SUGAR KINASE"/>
    <property type="match status" value="1"/>
</dbReference>
<dbReference type="GeneID" id="11532710"/>
<accession>G8BMH9</accession>
<dbReference type="RefSeq" id="XP_003683541.1">
    <property type="nucleotide sequence ID" value="XM_003683493.1"/>
</dbReference>
<dbReference type="PANTHER" id="PTHR10196:SF57">
    <property type="entry name" value="XYLULOSE KINASE"/>
    <property type="match status" value="1"/>
</dbReference>
<dbReference type="Gene3D" id="3.30.420.40">
    <property type="match status" value="2"/>
</dbReference>
<evidence type="ECO:0000256" key="3">
    <source>
        <dbReference type="ARBA" id="ARBA00022777"/>
    </source>
</evidence>
<keyword evidence="4" id="KW-0547">Nucleotide-binding</keyword>
<dbReference type="OrthoDB" id="1728974at2759"/>
<comment type="function">
    <text evidence="4">Highly specific D-xylulose kinase which participates in the catabolism of xylose. Xylose is a major component of hemicelluloses such as xylan. Most fungi utilize D-xylose via three enzymatic reactions, xylose reductase (XR), xylitol dehydrogenase (XDH), and xylulokinase, to form xylulose 5-phosphate, which enters pentose phosphate pathway.</text>
</comment>
<comment type="catalytic activity">
    <reaction evidence="4">
        <text>D-xylulose + ATP = D-xylulose 5-phosphate + ADP + H(+)</text>
        <dbReference type="Rhea" id="RHEA:10964"/>
        <dbReference type="ChEBI" id="CHEBI:15378"/>
        <dbReference type="ChEBI" id="CHEBI:17140"/>
        <dbReference type="ChEBI" id="CHEBI:30616"/>
        <dbReference type="ChEBI" id="CHEBI:57737"/>
        <dbReference type="ChEBI" id="CHEBI:456216"/>
        <dbReference type="EC" id="2.7.1.17"/>
    </reaction>
</comment>
<evidence type="ECO:0000256" key="2">
    <source>
        <dbReference type="ARBA" id="ARBA00022679"/>
    </source>
</evidence>
<dbReference type="HOGENOM" id="CLU_016149_5_0_1"/>
<organism evidence="6 7">
    <name type="scientific">Tetrapisispora phaffii (strain ATCC 24235 / CBS 4417 / NBRC 1672 / NRRL Y-8282 / UCD 70-5)</name>
    <name type="common">Yeast</name>
    <name type="synonym">Fabospora phaffii</name>
    <dbReference type="NCBI Taxonomy" id="1071381"/>
    <lineage>
        <taxon>Eukaryota</taxon>
        <taxon>Fungi</taxon>
        <taxon>Dikarya</taxon>
        <taxon>Ascomycota</taxon>
        <taxon>Saccharomycotina</taxon>
        <taxon>Saccharomycetes</taxon>
        <taxon>Saccharomycetales</taxon>
        <taxon>Saccharomycetaceae</taxon>
        <taxon>Tetrapisispora</taxon>
    </lineage>
</organism>
<keyword evidence="4" id="KW-0119">Carbohydrate metabolism</keyword>
<dbReference type="CDD" id="cd07776">
    <property type="entry name" value="ASKHA_NBD_FGGY_SpXK-like"/>
    <property type="match status" value="1"/>
</dbReference>
<dbReference type="GO" id="GO:0005829">
    <property type="term" value="C:cytosol"/>
    <property type="evidence" value="ECO:0007669"/>
    <property type="project" value="TreeGrafter"/>
</dbReference>
<keyword evidence="3 4" id="KW-0418">Kinase</keyword>
<dbReference type="GO" id="GO:0005524">
    <property type="term" value="F:ATP binding"/>
    <property type="evidence" value="ECO:0007669"/>
    <property type="project" value="UniProtKB-UniRule"/>
</dbReference>
<dbReference type="InterPro" id="IPR042024">
    <property type="entry name" value="D-XK_euk"/>
</dbReference>
<dbReference type="eggNOG" id="KOG2531">
    <property type="taxonomic scope" value="Eukaryota"/>
</dbReference>
<proteinExistence type="inferred from homology"/>
<dbReference type="GO" id="GO:0005998">
    <property type="term" value="P:xylulose catabolic process"/>
    <property type="evidence" value="ECO:0007669"/>
    <property type="project" value="EnsemblFungi"/>
</dbReference>
<comment type="similarity">
    <text evidence="1 4">Belongs to the FGGY kinase family.</text>
</comment>
<evidence type="ECO:0000256" key="4">
    <source>
        <dbReference type="RuleBase" id="RU367058"/>
    </source>
</evidence>
<dbReference type="SUPFAM" id="SSF53067">
    <property type="entry name" value="Actin-like ATPase domain"/>
    <property type="match status" value="2"/>
</dbReference>
<evidence type="ECO:0000256" key="1">
    <source>
        <dbReference type="ARBA" id="ARBA00009156"/>
    </source>
</evidence>
<dbReference type="InterPro" id="IPR043129">
    <property type="entry name" value="ATPase_NBD"/>
</dbReference>
<dbReference type="Proteomes" id="UP000005666">
    <property type="component" value="Chromosome 1"/>
</dbReference>
<evidence type="ECO:0000313" key="7">
    <source>
        <dbReference type="Proteomes" id="UP000005666"/>
    </source>
</evidence>
<dbReference type="OMA" id="NSCALGG"/>
<evidence type="ECO:0000313" key="6">
    <source>
        <dbReference type="EMBL" id="CCE61107.1"/>
    </source>
</evidence>
<gene>
    <name evidence="6" type="primary">TPHA0A00220</name>
    <name evidence="6" type="ordered locus">TPHA_0A00220</name>
</gene>
<evidence type="ECO:0000259" key="5">
    <source>
        <dbReference type="Pfam" id="PF00370"/>
    </source>
</evidence>